<dbReference type="PROSITE" id="PS51177">
    <property type="entry name" value="LUMAZINE_BIND"/>
    <property type="match status" value="2"/>
</dbReference>
<dbReference type="GO" id="GO:0004746">
    <property type="term" value="F:riboflavin synthase activity"/>
    <property type="evidence" value="ECO:0007669"/>
    <property type="project" value="UniProtKB-UniRule"/>
</dbReference>
<comment type="pathway">
    <text evidence="3">Cofactor biosynthesis; riboflavin biosynthesis; riboflavin from 2-hydroxy-3-oxobutyl phosphate and 5-amino-6-(D-ribitylamino)uracil: step 2/2.</text>
</comment>
<evidence type="ECO:0000256" key="9">
    <source>
        <dbReference type="ARBA" id="ARBA00022737"/>
    </source>
</evidence>
<protein>
    <recommendedName>
        <fullName evidence="6 10">Riboflavin synthase</fullName>
        <ecNumber evidence="5 10">2.5.1.9</ecNumber>
    </recommendedName>
</protein>
<gene>
    <name evidence="13" type="ORF">ALO75_04323</name>
</gene>
<evidence type="ECO:0000256" key="6">
    <source>
        <dbReference type="ARBA" id="ARBA00013950"/>
    </source>
</evidence>
<dbReference type="Pfam" id="PF00677">
    <property type="entry name" value="Lum_binding"/>
    <property type="match status" value="2"/>
</dbReference>
<evidence type="ECO:0000256" key="2">
    <source>
        <dbReference type="ARBA" id="ARBA00002803"/>
    </source>
</evidence>
<dbReference type="GO" id="GO:0009231">
    <property type="term" value="P:riboflavin biosynthetic process"/>
    <property type="evidence" value="ECO:0007669"/>
    <property type="project" value="UniProtKB-KW"/>
</dbReference>
<dbReference type="NCBIfam" id="NF009566">
    <property type="entry name" value="PRK13020.1"/>
    <property type="match status" value="1"/>
</dbReference>
<keyword evidence="14" id="KW-1185">Reference proteome</keyword>
<evidence type="ECO:0000256" key="5">
    <source>
        <dbReference type="ARBA" id="ARBA00012827"/>
    </source>
</evidence>
<dbReference type="InterPro" id="IPR001783">
    <property type="entry name" value="Lumazine-bd"/>
</dbReference>
<reference evidence="13 14" key="1">
    <citation type="submission" date="2015-09" db="EMBL/GenBank/DDBJ databases">
        <title>Genome announcement of multiple Pseudomonas syringae strains.</title>
        <authorList>
            <person name="Thakur S."/>
            <person name="Wang P.W."/>
            <person name="Gong Y."/>
            <person name="Weir B.S."/>
            <person name="Guttman D.S."/>
        </authorList>
    </citation>
    <scope>NUCLEOTIDE SEQUENCE [LARGE SCALE GENOMIC DNA]</scope>
    <source>
        <strain evidence="13 14">ICMP17001</strain>
    </source>
</reference>
<feature type="domain" description="Lumazine-binding" evidence="12">
    <location>
        <begin position="31"/>
        <end position="127"/>
    </location>
</feature>
<dbReference type="FunFam" id="2.40.30.20:FF:000004">
    <property type="entry name" value="Riboflavin synthase, alpha subunit"/>
    <property type="match status" value="1"/>
</dbReference>
<dbReference type="PATRIC" id="fig|317659.3.peg.1480"/>
<evidence type="ECO:0000256" key="7">
    <source>
        <dbReference type="ARBA" id="ARBA00022619"/>
    </source>
</evidence>
<dbReference type="Proteomes" id="UP000051335">
    <property type="component" value="Unassembled WGS sequence"/>
</dbReference>
<dbReference type="EMBL" id="LJQC01000919">
    <property type="protein sequence ID" value="KPW90770.1"/>
    <property type="molecule type" value="Genomic_DNA"/>
</dbReference>
<dbReference type="AlphaFoldDB" id="A0A0P9S0W6"/>
<comment type="caution">
    <text evidence="13">The sequence shown here is derived from an EMBL/GenBank/DDBJ whole genome shotgun (WGS) entry which is preliminary data.</text>
</comment>
<feature type="repeat" description="Lumazine-binding" evidence="11">
    <location>
        <begin position="31"/>
        <end position="127"/>
    </location>
</feature>
<evidence type="ECO:0000256" key="8">
    <source>
        <dbReference type="ARBA" id="ARBA00022679"/>
    </source>
</evidence>
<organism evidence="13 14">
    <name type="scientific">Pseudomonas syringae pv. coryli</name>
    <dbReference type="NCBI Taxonomy" id="317659"/>
    <lineage>
        <taxon>Bacteria</taxon>
        <taxon>Pseudomonadati</taxon>
        <taxon>Pseudomonadota</taxon>
        <taxon>Gammaproteobacteria</taxon>
        <taxon>Pseudomonadales</taxon>
        <taxon>Pseudomonadaceae</taxon>
        <taxon>Pseudomonas</taxon>
    </lineage>
</organism>
<dbReference type="Gene3D" id="2.40.30.20">
    <property type="match status" value="2"/>
</dbReference>
<sequence length="250" mass="26749">MASHRSPCAHTRRIIPGFRLARSPCSPGGPMFTGIIESIGSIRALTPKGGDVRVYVETGKLDLTDVKLGDSIAVNGVCLTAVELPGDGFWADVSRETLTVTAFVDLKTGSRVNLEKALTPTTRLGGHLVSGHVDGVGEIVARADNARAIQFTVRAPRELAKYIAHKGSITVDGTSLTVNSVNGAEFELTIVPHTWSETIMADYQPGRKVNLEVDLLARYLERLLLGDKAAEPGHGTITESFLAENGYLKS</sequence>
<comment type="catalytic activity">
    <reaction evidence="1">
        <text>2 6,7-dimethyl-8-(1-D-ribityl)lumazine + H(+) = 5-amino-6-(D-ribitylamino)uracil + riboflavin</text>
        <dbReference type="Rhea" id="RHEA:20772"/>
        <dbReference type="ChEBI" id="CHEBI:15378"/>
        <dbReference type="ChEBI" id="CHEBI:15934"/>
        <dbReference type="ChEBI" id="CHEBI:57986"/>
        <dbReference type="ChEBI" id="CHEBI:58201"/>
        <dbReference type="EC" id="2.5.1.9"/>
    </reaction>
</comment>
<dbReference type="FunFam" id="2.40.30.20:FF:000003">
    <property type="entry name" value="Riboflavin synthase, alpha subunit"/>
    <property type="match status" value="1"/>
</dbReference>
<evidence type="ECO:0000256" key="4">
    <source>
        <dbReference type="ARBA" id="ARBA00011233"/>
    </source>
</evidence>
<evidence type="ECO:0000256" key="10">
    <source>
        <dbReference type="NCBIfam" id="TIGR00187"/>
    </source>
</evidence>
<evidence type="ECO:0000256" key="1">
    <source>
        <dbReference type="ARBA" id="ARBA00000968"/>
    </source>
</evidence>
<evidence type="ECO:0000256" key="11">
    <source>
        <dbReference type="PROSITE-ProRule" id="PRU00524"/>
    </source>
</evidence>
<dbReference type="PANTHER" id="PTHR21098:SF12">
    <property type="entry name" value="RIBOFLAVIN SYNTHASE"/>
    <property type="match status" value="1"/>
</dbReference>
<feature type="domain" description="Lumazine-binding" evidence="12">
    <location>
        <begin position="128"/>
        <end position="224"/>
    </location>
</feature>
<evidence type="ECO:0000313" key="14">
    <source>
        <dbReference type="Proteomes" id="UP000051335"/>
    </source>
</evidence>
<evidence type="ECO:0000256" key="3">
    <source>
        <dbReference type="ARBA" id="ARBA00004887"/>
    </source>
</evidence>
<name>A0A0P9S0W6_9PSED</name>
<keyword evidence="8" id="KW-0808">Transferase</keyword>
<evidence type="ECO:0000259" key="12">
    <source>
        <dbReference type="PROSITE" id="PS51177"/>
    </source>
</evidence>
<dbReference type="NCBIfam" id="NF006767">
    <property type="entry name" value="PRK09289.1"/>
    <property type="match status" value="1"/>
</dbReference>
<feature type="repeat" description="Lumazine-binding" evidence="11">
    <location>
        <begin position="128"/>
        <end position="224"/>
    </location>
</feature>
<dbReference type="InterPro" id="IPR023366">
    <property type="entry name" value="ATP_synth_asu-like_sf"/>
</dbReference>
<dbReference type="PANTHER" id="PTHR21098">
    <property type="entry name" value="RIBOFLAVIN SYNTHASE ALPHA CHAIN"/>
    <property type="match status" value="1"/>
</dbReference>
<dbReference type="InterPro" id="IPR026017">
    <property type="entry name" value="Lumazine-bd_dom"/>
</dbReference>
<comment type="function">
    <text evidence="2">Catalyzes the dismutation of two molecules of 6,7-dimethyl-8-ribityllumazine, resulting in the formation of riboflavin and 5-amino-6-(D-ribitylamino)uracil.</text>
</comment>
<accession>A0A0P9S0W6</accession>
<keyword evidence="9" id="KW-0677">Repeat</keyword>
<keyword evidence="7" id="KW-0686">Riboflavin biosynthesis</keyword>
<comment type="subunit">
    <text evidence="4">Homotrimer.</text>
</comment>
<dbReference type="NCBIfam" id="TIGR00187">
    <property type="entry name" value="ribE"/>
    <property type="match status" value="1"/>
</dbReference>
<dbReference type="EC" id="2.5.1.9" evidence="5 10"/>
<dbReference type="SUPFAM" id="SSF63380">
    <property type="entry name" value="Riboflavin synthase domain-like"/>
    <property type="match status" value="2"/>
</dbReference>
<dbReference type="CDD" id="cd00402">
    <property type="entry name" value="Riboflavin_synthase_like"/>
    <property type="match status" value="1"/>
</dbReference>
<evidence type="ECO:0000313" key="13">
    <source>
        <dbReference type="EMBL" id="KPW90770.1"/>
    </source>
</evidence>
<proteinExistence type="predicted"/>
<dbReference type="InterPro" id="IPR017938">
    <property type="entry name" value="Riboflavin_synthase-like_b-brl"/>
</dbReference>
<dbReference type="PIRSF" id="PIRSF000498">
    <property type="entry name" value="Riboflavin_syn_A"/>
    <property type="match status" value="1"/>
</dbReference>